<evidence type="ECO:0000313" key="7">
    <source>
        <dbReference type="EMBL" id="ETX12070.1"/>
    </source>
</evidence>
<feature type="chain" id="PRO_5004977419" description="diguanylate cyclase" evidence="5">
    <location>
        <begin position="25"/>
        <end position="565"/>
    </location>
</feature>
<dbReference type="CDD" id="cd01949">
    <property type="entry name" value="GGDEF"/>
    <property type="match status" value="1"/>
</dbReference>
<keyword evidence="5" id="KW-0732">Signal</keyword>
<dbReference type="OrthoDB" id="5289013at2"/>
<feature type="transmembrane region" description="Helical" evidence="4">
    <location>
        <begin position="332"/>
        <end position="352"/>
    </location>
</feature>
<dbReference type="PANTHER" id="PTHR45138:SF9">
    <property type="entry name" value="DIGUANYLATE CYCLASE DGCM-RELATED"/>
    <property type="match status" value="1"/>
</dbReference>
<comment type="caution">
    <text evidence="7">The sequence shown here is derived from an EMBL/GenBank/DDBJ whole genome shotgun (WGS) entry which is preliminary data.</text>
</comment>
<evidence type="ECO:0000313" key="8">
    <source>
        <dbReference type="Proteomes" id="UP000054058"/>
    </source>
</evidence>
<keyword evidence="4" id="KW-1133">Transmembrane helix</keyword>
<evidence type="ECO:0000259" key="6">
    <source>
        <dbReference type="PROSITE" id="PS50887"/>
    </source>
</evidence>
<sequence>MDLLQLRNTILSIFFLCCSSVAFSHTPTQLIQDNFSELTDFTIGYYIDRTEQMSFEQIEKQAFQESPNSISLGDSAKTTWAKIELKNTTSNATTVYLHHPYAYHNRGVDLYEVVDGKLTRKRLLDMDDKSTQEWMYRGSAVFDIQLGPNQEKTLFVKSWSFSHQWFSLNLYGENESKRALLGQFTDIALLVGMLLALIVYNFLLFLSSRLKEHLYYSCYLISGGFWIALSYGLLADLFNIYGSMAFKWHLSLVSMPIFLLLFMMDIFETKKKHRIEHWALASILILLMVNFLYGLFDIVNALKIASPLASAMMLVSFSVSISMFIKKHVIARFFLIGHILFLIFSTRALLFYNGKVEFNYLNSHGVGLGIVLEALVLSLIIAYRIRAIKSLKETQTELRLQASTDPLTLLFNRRYFSIAANQELKESQGSLCIAIIDIDHFKQVNDVYGHTAGDKVIIKTADIFRAQAKKQDILARYGGEEFIILMPNTTLDDALTQIENIRTTIENEKMNIGLKHSLSIRISAGISEISPRKIDLDDAINQADKALYNAKNNGRNQTQVYKTNQ</sequence>
<accession>X7E892</accession>
<evidence type="ECO:0000256" key="3">
    <source>
        <dbReference type="ARBA" id="ARBA00034247"/>
    </source>
</evidence>
<proteinExistence type="predicted"/>
<feature type="transmembrane region" description="Helical" evidence="4">
    <location>
        <begin position="278"/>
        <end position="296"/>
    </location>
</feature>
<dbReference type="InterPro" id="IPR011622">
    <property type="entry name" value="7TMR_DISM_rcpt_extracell_dom2"/>
</dbReference>
<dbReference type="AlphaFoldDB" id="X7E892"/>
<evidence type="ECO:0000256" key="4">
    <source>
        <dbReference type="SAM" id="Phobius"/>
    </source>
</evidence>
<evidence type="ECO:0000256" key="2">
    <source>
        <dbReference type="ARBA" id="ARBA00012528"/>
    </source>
</evidence>
<keyword evidence="4" id="KW-0472">Membrane</keyword>
<dbReference type="eggNOG" id="COG3706">
    <property type="taxonomic scope" value="Bacteria"/>
</dbReference>
<dbReference type="SUPFAM" id="SSF55073">
    <property type="entry name" value="Nucleotide cyclase"/>
    <property type="match status" value="1"/>
</dbReference>
<gene>
    <name evidence="7" type="ORF">MUS1_00215</name>
</gene>
<dbReference type="RefSeq" id="WP_036157442.1">
    <property type="nucleotide sequence ID" value="NZ_JAMB01000001.1"/>
</dbReference>
<dbReference type="InterPro" id="IPR029787">
    <property type="entry name" value="Nucleotide_cyclase"/>
</dbReference>
<keyword evidence="8" id="KW-1185">Reference proteome</keyword>
<dbReference type="FunFam" id="3.30.70.270:FF:000001">
    <property type="entry name" value="Diguanylate cyclase domain protein"/>
    <property type="match status" value="1"/>
</dbReference>
<dbReference type="InterPro" id="IPR000160">
    <property type="entry name" value="GGDEF_dom"/>
</dbReference>
<comment type="catalytic activity">
    <reaction evidence="3">
        <text>2 GTP = 3',3'-c-di-GMP + 2 diphosphate</text>
        <dbReference type="Rhea" id="RHEA:24898"/>
        <dbReference type="ChEBI" id="CHEBI:33019"/>
        <dbReference type="ChEBI" id="CHEBI:37565"/>
        <dbReference type="ChEBI" id="CHEBI:58805"/>
        <dbReference type="EC" id="2.7.7.65"/>
    </reaction>
</comment>
<feature type="domain" description="GGDEF" evidence="6">
    <location>
        <begin position="429"/>
        <end position="563"/>
    </location>
</feature>
<evidence type="ECO:0000256" key="1">
    <source>
        <dbReference type="ARBA" id="ARBA00001946"/>
    </source>
</evidence>
<dbReference type="Gene3D" id="2.60.40.2380">
    <property type="match status" value="1"/>
</dbReference>
<feature type="transmembrane region" description="Helical" evidence="4">
    <location>
        <begin position="214"/>
        <end position="234"/>
    </location>
</feature>
<dbReference type="InterPro" id="IPR050469">
    <property type="entry name" value="Diguanylate_Cyclase"/>
</dbReference>
<feature type="transmembrane region" description="Helical" evidence="4">
    <location>
        <begin position="246"/>
        <end position="266"/>
    </location>
</feature>
<reference evidence="7 8" key="1">
    <citation type="submission" date="2014-01" db="EMBL/GenBank/DDBJ databases">
        <title>Marinomonas ushuaiensis DSM 15871 Genome Sequencing.</title>
        <authorList>
            <person name="Lai Q."/>
            <person name="Shao Z.S."/>
        </authorList>
    </citation>
    <scope>NUCLEOTIDE SEQUENCE [LARGE SCALE GENOMIC DNA]</scope>
    <source>
        <strain evidence="7 8">DSM 15871</strain>
    </source>
</reference>
<keyword evidence="4" id="KW-0812">Transmembrane</keyword>
<dbReference type="EMBL" id="JAMB01000001">
    <property type="protein sequence ID" value="ETX12070.1"/>
    <property type="molecule type" value="Genomic_DNA"/>
</dbReference>
<evidence type="ECO:0000256" key="5">
    <source>
        <dbReference type="SAM" id="SignalP"/>
    </source>
</evidence>
<feature type="signal peptide" evidence="5">
    <location>
        <begin position="1"/>
        <end position="24"/>
    </location>
</feature>
<feature type="transmembrane region" description="Helical" evidence="4">
    <location>
        <begin position="187"/>
        <end position="207"/>
    </location>
</feature>
<dbReference type="Pfam" id="PF07695">
    <property type="entry name" value="7TMR-DISM_7TM"/>
    <property type="match status" value="1"/>
</dbReference>
<feature type="transmembrane region" description="Helical" evidence="4">
    <location>
        <begin position="308"/>
        <end position="325"/>
    </location>
</feature>
<dbReference type="InterPro" id="IPR043128">
    <property type="entry name" value="Rev_trsase/Diguanyl_cyclase"/>
</dbReference>
<organism evidence="7 8">
    <name type="scientific">Marinomonas ushuaiensis DSM 15871</name>
    <dbReference type="NCBI Taxonomy" id="1122207"/>
    <lineage>
        <taxon>Bacteria</taxon>
        <taxon>Pseudomonadati</taxon>
        <taxon>Pseudomonadota</taxon>
        <taxon>Gammaproteobacteria</taxon>
        <taxon>Oceanospirillales</taxon>
        <taxon>Oceanospirillaceae</taxon>
        <taxon>Marinomonas</taxon>
    </lineage>
</organism>
<dbReference type="Pfam" id="PF00990">
    <property type="entry name" value="GGDEF"/>
    <property type="match status" value="1"/>
</dbReference>
<dbReference type="PANTHER" id="PTHR45138">
    <property type="entry name" value="REGULATORY COMPONENTS OF SENSORY TRANSDUCTION SYSTEM"/>
    <property type="match status" value="1"/>
</dbReference>
<dbReference type="GO" id="GO:0052621">
    <property type="term" value="F:diguanylate cyclase activity"/>
    <property type="evidence" value="ECO:0007669"/>
    <property type="project" value="UniProtKB-EC"/>
</dbReference>
<dbReference type="PATRIC" id="fig|1122207.3.peg.46"/>
<dbReference type="EC" id="2.7.7.65" evidence="2"/>
<dbReference type="Gene3D" id="3.30.70.270">
    <property type="match status" value="1"/>
</dbReference>
<dbReference type="SMART" id="SM00267">
    <property type="entry name" value="GGDEF"/>
    <property type="match status" value="1"/>
</dbReference>
<comment type="cofactor">
    <cofactor evidence="1">
        <name>Mg(2+)</name>
        <dbReference type="ChEBI" id="CHEBI:18420"/>
    </cofactor>
</comment>
<protein>
    <recommendedName>
        <fullName evidence="2">diguanylate cyclase</fullName>
        <ecNumber evidence="2">2.7.7.65</ecNumber>
    </recommendedName>
</protein>
<dbReference type="Proteomes" id="UP000054058">
    <property type="component" value="Unassembled WGS sequence"/>
</dbReference>
<name>X7E892_9GAMM</name>
<dbReference type="PROSITE" id="PS50887">
    <property type="entry name" value="GGDEF"/>
    <property type="match status" value="1"/>
</dbReference>
<dbReference type="STRING" id="1122207.MUS1_00215"/>
<feature type="transmembrane region" description="Helical" evidence="4">
    <location>
        <begin position="364"/>
        <end position="383"/>
    </location>
</feature>
<dbReference type="Pfam" id="PF07696">
    <property type="entry name" value="7TMR-DISMED2"/>
    <property type="match status" value="1"/>
</dbReference>
<dbReference type="NCBIfam" id="TIGR00254">
    <property type="entry name" value="GGDEF"/>
    <property type="match status" value="1"/>
</dbReference>
<dbReference type="InterPro" id="IPR011623">
    <property type="entry name" value="7TMR_DISM_rcpt_extracell_dom1"/>
</dbReference>